<dbReference type="SUPFAM" id="SSF53756">
    <property type="entry name" value="UDP-Glycosyltransferase/glycogen phosphorylase"/>
    <property type="match status" value="1"/>
</dbReference>
<evidence type="ECO:0000259" key="3">
    <source>
        <dbReference type="Pfam" id="PF13524"/>
    </source>
</evidence>
<dbReference type="InterPro" id="IPR006342">
    <property type="entry name" value="FkbM_mtfrase"/>
</dbReference>
<keyword evidence="4" id="KW-0808">Transferase</keyword>
<proteinExistence type="predicted"/>
<dbReference type="Proteomes" id="UP000578036">
    <property type="component" value="Unassembled WGS sequence"/>
</dbReference>
<name>A0A7W4VCQ1_9BURK</name>
<keyword evidence="4" id="KW-0489">Methyltransferase</keyword>
<dbReference type="InterPro" id="IPR052514">
    <property type="entry name" value="SAM-dependent_MTase"/>
</dbReference>
<dbReference type="PANTHER" id="PTHR34203">
    <property type="entry name" value="METHYLTRANSFERASE, FKBM FAMILY PROTEIN"/>
    <property type="match status" value="1"/>
</dbReference>
<accession>A0A7W4VCQ1</accession>
<keyword evidence="1" id="KW-0175">Coiled coil</keyword>
<dbReference type="Pfam" id="PF13692">
    <property type="entry name" value="Glyco_trans_1_4"/>
    <property type="match status" value="1"/>
</dbReference>
<feature type="coiled-coil region" evidence="1">
    <location>
        <begin position="255"/>
        <end position="289"/>
    </location>
</feature>
<dbReference type="Pfam" id="PF05050">
    <property type="entry name" value="Methyltransf_21"/>
    <property type="match status" value="1"/>
</dbReference>
<evidence type="ECO:0000259" key="2">
    <source>
        <dbReference type="Pfam" id="PF05050"/>
    </source>
</evidence>
<gene>
    <name evidence="4" type="ORF">FHX61_003903</name>
</gene>
<feature type="domain" description="Spore protein YkvP/CgeB glycosyl transferase-like" evidence="3">
    <location>
        <begin position="1086"/>
        <end position="1195"/>
    </location>
</feature>
<sequence>MNAEAISADFFSELKAEGTSYQICLPHAETDQIQGRIKTEQTPYELAMLRDMSSRVQPGDLFLDIGANVGNHTLYMAMVRGCTVVAFEPNMELCQALRLSADANGAADRIRIEPCALGEVPGNGRFEQLRPDNLGAQAVAIGGGNIDIFPLDSFVFKQQVKVVKIDVEGMEMAVLRGGAKLLAHDRPIIYVECLNEEQFRAASEFLSKLNYGYWDTFNSSPTQLFIPNEQLSVDQRLSRLQALAEEGNYRNGYQLRQRRKELDEANRKYRFATEQIAQFKTRITELSAEKTLLDASLSALKDRFDAESLRHLDVNEQMVALRKELEANLDALSATRAQLAQVQGEYSLQQERLTHATHELAIGVALAEQSQRHANRQLDDLQKRERETRERCDAELARKEREVESRLLQSEKASAEVRAVNQDLREERTRLIAQAADLSTVLRVQEVTYRETASAREARIREAERESAELRVQIFALHEERSSLIVHNDRLSAQEEAYRETVSKLESSLQELERECAELRLQVAALRGEREALTTRLHELSAELDTQEQAYRDVVLALRNLEDDRQALDERAQNLEALAAAKAEEVGMLQAGIQARDQDVAQLTEELAVLAEGYSRKETSLGIELAMLRAAQRDSRNEAIQLTEEMGKHEAAFRRKEADLRNEIAALQARNQASENRYEELSDEQDALRGEFREKEVSFEHERATLRNQVDALKAEVSEVEALQMQLSSELAISSALNRSGAAAFEQAKLDAVRNKLALTEANAQIERLRQQLLVANQRVVRTKNTLSFQVGHAFVFATKSFANFRALPGTLWRLRNLAKQRRAERDIARPSTATKAVSVNPHATGLIKSEEHKEAARLIAERASERLKGLHDNDGGRFARRLKTLKVAAIMDEFTQSSYEPECNLLQLTPAHWQSELDAFQPEMLFIESAWRGKDGLWGSKVGHMSQEVIGIVQWCREQNVPTVFWNKEDPIHFETFLSTAKLFDFIFTTDVDCIHRYKGALGHERVYLLPFAAQPRTNNPIEKFERKDAFCFAGAYYARYPERTRDLGNFIVNLPEFRPLEIYDRNYGKDDANYRFPDEYQPFIVGNLPYTEIDKAYKGYRYAINLNSVKQSQSMFARRVYELLASNTITVSNFSRGIRLMFGDLVLTTDCGAELTRRLRDIDEDSASARKLRLAALRKVMTEHTYQDRIAYVVAKVSGEPQPSLMPPILVTAYAKDQSQADRLIAAFVRQRYAQKTLLLVVPNGFAPAVELGDNAVRIVSAAEAETLTLSSLGVSWTWLSVLVPDDYYGEHYLTDLAVATRYSEATAIGKASYYVWSENDGLKLQNLELTYTNVAAVPARAGIARLDRFAGVSLREWLRSPYTAQLQADSALAIDEFNYCRNGGELEESSLSTLCDVQNFDGGLSLPEMLERAEAIAPAQSNSADIPQLRGDKLAKLFSKAPQNSQVTLIEAGGCLQVDSALLDGKNEYWNATQDYKPEALGVTDGKLQLHLETTPGLNLQVVVFFLDENRQRIGHAIKSANRNHDIELPVGTAYLRLGLRIYASGSARIEALLLGEKPLEPAEMFGQACDLVLTNHYPAYDDLYRNAFVHSRVRAYRKHGVRCDVFRFRADQAATYDEFEDVDVTTGGAEVLHKLLGSGKYRSILVHFLDEGMWEVVRHYTDRIKVIVWAHGADIQAFHRRAFLYHTDEQRITAMKNSEKRMSFWRGLLQSSLGNVHIVFVSKFLASTTAEDLGIDLSKISHSIIHNPIDTDRFEYVKKSASMRKKILSIRPFSSVVYANDLTVKAILRLSREPFFEELEIRIIGDGAMFDEVLEPLRKFQNVVIERRFVNHSDIALLHKQYGVFLCPSRMDTHGVSRDEAMSSGLVPVTTAVAAIPEFVDDKCGILAPAENADAMAAGICELIRDPQLFLDMSAGAAQRVRSQSGSSVVVSTELALFSVSNGAKYSS</sequence>
<dbReference type="EMBL" id="JACHWF010000004">
    <property type="protein sequence ID" value="MBB3009230.1"/>
    <property type="molecule type" value="Genomic_DNA"/>
</dbReference>
<evidence type="ECO:0000256" key="1">
    <source>
        <dbReference type="SAM" id="Coils"/>
    </source>
</evidence>
<evidence type="ECO:0000313" key="5">
    <source>
        <dbReference type="Proteomes" id="UP000578036"/>
    </source>
</evidence>
<dbReference type="RefSeq" id="WP_260154337.1">
    <property type="nucleotide sequence ID" value="NZ_JACHWF010000004.1"/>
</dbReference>
<reference evidence="4 5" key="1">
    <citation type="submission" date="2020-08" db="EMBL/GenBank/DDBJ databases">
        <title>Genomic Encyclopedia of Type Strains, Phase IV (KMG-V): Genome sequencing to study the core and pangenomes of soil and plant-associated prokaryotes.</title>
        <authorList>
            <person name="Whitman W."/>
        </authorList>
    </citation>
    <scope>NUCLEOTIDE SEQUENCE [LARGE SCALE GENOMIC DNA]</scope>
    <source>
        <strain evidence="4 5">SLV-2362</strain>
    </source>
</reference>
<dbReference type="Gene3D" id="3.40.50.2000">
    <property type="entry name" value="Glycogen Phosphorylase B"/>
    <property type="match status" value="2"/>
</dbReference>
<feature type="coiled-coil region" evidence="1">
    <location>
        <begin position="650"/>
        <end position="786"/>
    </location>
</feature>
<dbReference type="PANTHER" id="PTHR34203:SF15">
    <property type="entry name" value="SLL1173 PROTEIN"/>
    <property type="match status" value="1"/>
</dbReference>
<dbReference type="CDD" id="cd03801">
    <property type="entry name" value="GT4_PimA-like"/>
    <property type="match status" value="1"/>
</dbReference>
<feature type="coiled-coil region" evidence="1">
    <location>
        <begin position="315"/>
        <end position="585"/>
    </location>
</feature>
<dbReference type="GO" id="GO:0032259">
    <property type="term" value="P:methylation"/>
    <property type="evidence" value="ECO:0007669"/>
    <property type="project" value="UniProtKB-KW"/>
</dbReference>
<dbReference type="SUPFAM" id="SSF53335">
    <property type="entry name" value="S-adenosyl-L-methionine-dependent methyltransferases"/>
    <property type="match status" value="1"/>
</dbReference>
<dbReference type="InterPro" id="IPR055259">
    <property type="entry name" value="YkvP/CgeB_Glyco_trans-like"/>
</dbReference>
<organism evidence="4 5">
    <name type="scientific">Cupriavidus alkaliphilus</name>
    <dbReference type="NCBI Taxonomy" id="942866"/>
    <lineage>
        <taxon>Bacteria</taxon>
        <taxon>Pseudomonadati</taxon>
        <taxon>Pseudomonadota</taxon>
        <taxon>Betaproteobacteria</taxon>
        <taxon>Burkholderiales</taxon>
        <taxon>Burkholderiaceae</taxon>
        <taxon>Cupriavidus</taxon>
    </lineage>
</organism>
<dbReference type="GO" id="GO:0008168">
    <property type="term" value="F:methyltransferase activity"/>
    <property type="evidence" value="ECO:0007669"/>
    <property type="project" value="UniProtKB-KW"/>
</dbReference>
<dbReference type="InterPro" id="IPR029063">
    <property type="entry name" value="SAM-dependent_MTases_sf"/>
</dbReference>
<protein>
    <submittedName>
        <fullName evidence="4">FkbM family methyltransferase</fullName>
    </submittedName>
</protein>
<dbReference type="Pfam" id="PF13524">
    <property type="entry name" value="Glyco_trans_1_2"/>
    <property type="match status" value="1"/>
</dbReference>
<keyword evidence="5" id="KW-1185">Reference proteome</keyword>
<dbReference type="NCBIfam" id="TIGR01444">
    <property type="entry name" value="fkbM_fam"/>
    <property type="match status" value="1"/>
</dbReference>
<dbReference type="Gene3D" id="3.40.50.150">
    <property type="entry name" value="Vaccinia Virus protein VP39"/>
    <property type="match status" value="1"/>
</dbReference>
<comment type="caution">
    <text evidence="4">The sequence shown here is derived from an EMBL/GenBank/DDBJ whole genome shotgun (WGS) entry which is preliminary data.</text>
</comment>
<evidence type="ECO:0000313" key="4">
    <source>
        <dbReference type="EMBL" id="MBB3009230.1"/>
    </source>
</evidence>
<feature type="domain" description="Methyltransferase FkbM" evidence="2">
    <location>
        <begin position="64"/>
        <end position="211"/>
    </location>
</feature>